<dbReference type="PROSITE" id="PS00941">
    <property type="entry name" value="CARBOXYLESTERASE_B_2"/>
    <property type="match status" value="1"/>
</dbReference>
<dbReference type="Gene3D" id="3.40.50.1820">
    <property type="entry name" value="alpha/beta hydrolase"/>
    <property type="match status" value="1"/>
</dbReference>
<dbReference type="EMBL" id="CATQJL010000001">
    <property type="protein sequence ID" value="CAJ0589173.1"/>
    <property type="molecule type" value="Genomic_DNA"/>
</dbReference>
<evidence type="ECO:0000313" key="3">
    <source>
        <dbReference type="EMBL" id="CAJ0589173.1"/>
    </source>
</evidence>
<feature type="chain" id="PRO_5041401748" description="Carboxylesterase type B domain-containing protein" evidence="1">
    <location>
        <begin position="18"/>
        <end position="542"/>
    </location>
</feature>
<comment type="caution">
    <text evidence="3">The sequence shown here is derived from an EMBL/GenBank/DDBJ whole genome shotgun (WGS) entry which is preliminary data.</text>
</comment>
<gene>
    <name evidence="3" type="ORF">CYNAS_LOCUS1156</name>
</gene>
<dbReference type="Pfam" id="PF00135">
    <property type="entry name" value="COesterase"/>
    <property type="match status" value="1"/>
</dbReference>
<sequence>MTWLMILCACIWTAANAQILQLDQGKVQGFEYKTESGNVAEVFLNIPFALPPIADLRFEKPKSQTPWDGIRNGTVFGPACIPIVPEAVLGEQSASEDCLTLNIIRPKKAQQIGEGLPILFIVHGGGYQMLSAVLSGYKALADTYISKDIIIVTIQYRLAVYGFFSTGDERIPGNLGLYDMAEALRFVHSNAKNIGGDPSRITTWGDSAGGAASGQLILSPVSREYLAGSIESSGSPWASWTIGSNVVDRSIKLATRLGCADNVKQCLKNKSIEEIAAATREMFLKHPNDLVASAPPKNCIVGITAKEASLFTVLNTPFNFLSSIKVNTSDFSKFNRIVLVDTLKKFIDVVYVGDHLDELVDEVVTYYVDREAEDNFAFYLDRYVEFVSDVLFNIPAVDGILARSKAGWKVYTYVFDHHNDESFDAKIPKRLRRATHASDYYYAVGVKAMRLLKSYENDKKVAEILQNTIAEFVKKGRPADLELWPETSADQSISYLEISSDPKKKTELHKEAASFWHKMKKYGFDLVQLLPVDKSEYAKEEL</sequence>
<accession>A0AA36DK98</accession>
<dbReference type="InterPro" id="IPR019819">
    <property type="entry name" value="Carboxylesterase_B_CS"/>
</dbReference>
<evidence type="ECO:0000313" key="4">
    <source>
        <dbReference type="Proteomes" id="UP001176961"/>
    </source>
</evidence>
<evidence type="ECO:0000259" key="2">
    <source>
        <dbReference type="Pfam" id="PF00135"/>
    </source>
</evidence>
<protein>
    <recommendedName>
        <fullName evidence="2">Carboxylesterase type B domain-containing protein</fullName>
    </recommendedName>
</protein>
<keyword evidence="4" id="KW-1185">Reference proteome</keyword>
<dbReference type="Proteomes" id="UP001176961">
    <property type="component" value="Unassembled WGS sequence"/>
</dbReference>
<reference evidence="3" key="1">
    <citation type="submission" date="2023-07" db="EMBL/GenBank/DDBJ databases">
        <authorList>
            <consortium name="CYATHOMIX"/>
        </authorList>
    </citation>
    <scope>NUCLEOTIDE SEQUENCE</scope>
    <source>
        <strain evidence="3">N/A</strain>
    </source>
</reference>
<name>A0AA36DK98_CYLNA</name>
<dbReference type="InterPro" id="IPR002018">
    <property type="entry name" value="CarbesteraseB"/>
</dbReference>
<dbReference type="SUPFAM" id="SSF53474">
    <property type="entry name" value="alpha/beta-Hydrolases"/>
    <property type="match status" value="1"/>
</dbReference>
<dbReference type="InterPro" id="IPR050309">
    <property type="entry name" value="Type-B_Carboxylest/Lipase"/>
</dbReference>
<evidence type="ECO:0000256" key="1">
    <source>
        <dbReference type="SAM" id="SignalP"/>
    </source>
</evidence>
<proteinExistence type="predicted"/>
<keyword evidence="1" id="KW-0732">Signal</keyword>
<feature type="signal peptide" evidence="1">
    <location>
        <begin position="1"/>
        <end position="17"/>
    </location>
</feature>
<dbReference type="PANTHER" id="PTHR11559">
    <property type="entry name" value="CARBOXYLESTERASE"/>
    <property type="match status" value="1"/>
</dbReference>
<dbReference type="InterPro" id="IPR029058">
    <property type="entry name" value="AB_hydrolase_fold"/>
</dbReference>
<organism evidence="3 4">
    <name type="scientific">Cylicocyclus nassatus</name>
    <name type="common">Nematode worm</name>
    <dbReference type="NCBI Taxonomy" id="53992"/>
    <lineage>
        <taxon>Eukaryota</taxon>
        <taxon>Metazoa</taxon>
        <taxon>Ecdysozoa</taxon>
        <taxon>Nematoda</taxon>
        <taxon>Chromadorea</taxon>
        <taxon>Rhabditida</taxon>
        <taxon>Rhabditina</taxon>
        <taxon>Rhabditomorpha</taxon>
        <taxon>Strongyloidea</taxon>
        <taxon>Strongylidae</taxon>
        <taxon>Cylicocyclus</taxon>
    </lineage>
</organism>
<dbReference type="AlphaFoldDB" id="A0AA36DK98"/>
<feature type="domain" description="Carboxylesterase type B" evidence="2">
    <location>
        <begin position="18"/>
        <end position="516"/>
    </location>
</feature>